<dbReference type="Gene3D" id="1.10.10.800">
    <property type="match status" value="1"/>
</dbReference>
<dbReference type="Pfam" id="PF02129">
    <property type="entry name" value="Peptidase_S15"/>
    <property type="match status" value="1"/>
</dbReference>
<sequence>MVQRLNVEFEAEGGITLHAWLFVPAGNGTRLPAISMAHGYAGTREHGIERFARAFADAGFIVLLHDHRGFGASEGEPRHDIDPWRQIADWRRAISFLEAYDGVDPARIGLWGTSYAGGHAIVLGATDRRLRCVVAQVPTISGYEQGLRRVAPEFVASMEETFANDERGQARGEAPLRQAVVSDDPAVPAAYRTKDAIAFYLQSVPDGTWDNAVTVRSTRAARMYEPGVWIARVSPTPLLMVVASHDTITVTDLALAAYERALQPKRLALIPGGHFDAYLRYFREASGAAVEWFREHLSSARG</sequence>
<keyword evidence="4" id="KW-1185">Reference proteome</keyword>
<dbReference type="Proteomes" id="UP001325479">
    <property type="component" value="Chromosome"/>
</dbReference>
<dbReference type="PANTHER" id="PTHR22946">
    <property type="entry name" value="DIENELACTONE HYDROLASE DOMAIN-CONTAINING PROTEIN-RELATED"/>
    <property type="match status" value="1"/>
</dbReference>
<gene>
    <name evidence="3" type="ORF">U0042_25775</name>
</gene>
<dbReference type="Gene3D" id="3.40.50.1820">
    <property type="entry name" value="alpha/beta hydrolase"/>
    <property type="match status" value="1"/>
</dbReference>
<dbReference type="SUPFAM" id="SSF53474">
    <property type="entry name" value="alpha/beta-Hydrolases"/>
    <property type="match status" value="1"/>
</dbReference>
<evidence type="ECO:0000259" key="2">
    <source>
        <dbReference type="Pfam" id="PF02129"/>
    </source>
</evidence>
<evidence type="ECO:0000313" key="4">
    <source>
        <dbReference type="Proteomes" id="UP001325479"/>
    </source>
</evidence>
<reference evidence="3 4" key="1">
    <citation type="submission" date="2023-12" db="EMBL/GenBank/DDBJ databases">
        <title>Genome sequencing and assembly of bacterial species from a model synthetic community.</title>
        <authorList>
            <person name="Hogle S.L."/>
        </authorList>
    </citation>
    <scope>NUCLEOTIDE SEQUENCE [LARGE SCALE GENOMIC DNA]</scope>
    <source>
        <strain evidence="3 4">HAMBI 2494</strain>
    </source>
</reference>
<evidence type="ECO:0000313" key="3">
    <source>
        <dbReference type="EMBL" id="WQD77420.1"/>
    </source>
</evidence>
<dbReference type="GO" id="GO:0016787">
    <property type="term" value="F:hydrolase activity"/>
    <property type="evidence" value="ECO:0007669"/>
    <property type="project" value="UniProtKB-KW"/>
</dbReference>
<dbReference type="RefSeq" id="WP_114814318.1">
    <property type="nucleotide sequence ID" value="NZ_CP139965.1"/>
</dbReference>
<protein>
    <submittedName>
        <fullName evidence="3">Alpha/beta fold hydrolase</fullName>
    </submittedName>
</protein>
<name>A0ABZ0WJ87_9BURK</name>
<feature type="domain" description="Xaa-Pro dipeptidyl-peptidase-like" evidence="2">
    <location>
        <begin position="14"/>
        <end position="275"/>
    </location>
</feature>
<dbReference type="InterPro" id="IPR000383">
    <property type="entry name" value="Xaa-Pro-like_dom"/>
</dbReference>
<dbReference type="PANTHER" id="PTHR22946:SF9">
    <property type="entry name" value="POLYKETIDE TRANSFERASE AF380"/>
    <property type="match status" value="1"/>
</dbReference>
<evidence type="ECO:0000256" key="1">
    <source>
        <dbReference type="ARBA" id="ARBA00022801"/>
    </source>
</evidence>
<dbReference type="EMBL" id="CP139965">
    <property type="protein sequence ID" value="WQD77420.1"/>
    <property type="molecule type" value="Genomic_DNA"/>
</dbReference>
<accession>A0ABZ0WJ87</accession>
<dbReference type="InterPro" id="IPR029058">
    <property type="entry name" value="AB_hydrolase_fold"/>
</dbReference>
<proteinExistence type="predicted"/>
<dbReference type="InterPro" id="IPR050261">
    <property type="entry name" value="FrsA_esterase"/>
</dbReference>
<organism evidence="3 4">
    <name type="scientific">Paraburkholderia kururiensis</name>
    <dbReference type="NCBI Taxonomy" id="984307"/>
    <lineage>
        <taxon>Bacteria</taxon>
        <taxon>Pseudomonadati</taxon>
        <taxon>Pseudomonadota</taxon>
        <taxon>Betaproteobacteria</taxon>
        <taxon>Burkholderiales</taxon>
        <taxon>Burkholderiaceae</taxon>
        <taxon>Paraburkholderia</taxon>
    </lineage>
</organism>
<keyword evidence="1 3" id="KW-0378">Hydrolase</keyword>